<dbReference type="Proteomes" id="UP000076609">
    <property type="component" value="Unassembled WGS sequence"/>
</dbReference>
<evidence type="ECO:0000313" key="1">
    <source>
        <dbReference type="EMBL" id="KZE18488.1"/>
    </source>
</evidence>
<protein>
    <submittedName>
        <fullName evidence="1">Uncharacterized protein</fullName>
    </submittedName>
</protein>
<comment type="caution">
    <text evidence="1">The sequence shown here is derived from an EMBL/GenBank/DDBJ whole genome shotgun (WGS) entry which is preliminary data.</text>
</comment>
<sequence length="234" mass="24984">MLAAMGVAVLAQPLDDAADAQRLAGAVAFHVQAKDQFDERTLGRIDLEFLLVLLAAALGDIGAIAERWRRAVVEAGLGIGAHDDLDLLGVDLARRGIKGREYAADQARMRTFADILRRRDQLDARLLQLAAIALALILVAEEAAEVVDEHGVVSLRLRAGVRDHPLQCRAAIGHAGPARLDVGLDDLVAALSRPPRDARLLLVQRGLVLGLPLGADPHIGAGAQHRRVSHRQGS</sequence>
<organism evidence="1 2">
    <name type="scientific">Sphingomonas hankookensis</name>
    <dbReference type="NCBI Taxonomy" id="563996"/>
    <lineage>
        <taxon>Bacteria</taxon>
        <taxon>Pseudomonadati</taxon>
        <taxon>Pseudomonadota</taxon>
        <taxon>Alphaproteobacteria</taxon>
        <taxon>Sphingomonadales</taxon>
        <taxon>Sphingomonadaceae</taxon>
        <taxon>Sphingomonas</taxon>
    </lineage>
</organism>
<evidence type="ECO:0000313" key="2">
    <source>
        <dbReference type="Proteomes" id="UP000076609"/>
    </source>
</evidence>
<gene>
    <name evidence="1" type="ORF">AVT10_00010</name>
</gene>
<dbReference type="EMBL" id="LQQO01000001">
    <property type="protein sequence ID" value="KZE18488.1"/>
    <property type="molecule type" value="Genomic_DNA"/>
</dbReference>
<accession>A0ABR5YGX7</accession>
<name>A0ABR5YGX7_9SPHN</name>
<keyword evidence="2" id="KW-1185">Reference proteome</keyword>
<reference evidence="2" key="1">
    <citation type="submission" date="2016-01" db="EMBL/GenBank/DDBJ databases">
        <title>Draft genome of Chromobacterium sp. F49.</title>
        <authorList>
            <person name="Hong K.W."/>
        </authorList>
    </citation>
    <scope>NUCLEOTIDE SEQUENCE [LARGE SCALE GENOMIC DNA]</scope>
    <source>
        <strain evidence="2">CN3</strain>
    </source>
</reference>
<proteinExistence type="predicted"/>